<dbReference type="GeneID" id="85319000"/>
<evidence type="ECO:0008006" key="3">
    <source>
        <dbReference type="Google" id="ProtNLM"/>
    </source>
</evidence>
<evidence type="ECO:0000313" key="2">
    <source>
        <dbReference type="Proteomes" id="UP001172101"/>
    </source>
</evidence>
<accession>A0AA40AVS7</accession>
<dbReference type="SUPFAM" id="SSF54427">
    <property type="entry name" value="NTF2-like"/>
    <property type="match status" value="1"/>
</dbReference>
<dbReference type="Gene3D" id="3.10.450.50">
    <property type="match status" value="1"/>
</dbReference>
<protein>
    <recommendedName>
        <fullName evidence="3">SnoaL-like domain-containing protein</fullName>
    </recommendedName>
</protein>
<keyword evidence="2" id="KW-1185">Reference proteome</keyword>
<dbReference type="InterPro" id="IPR032710">
    <property type="entry name" value="NTF2-like_dom_sf"/>
</dbReference>
<dbReference type="AlphaFoldDB" id="A0AA40AVS7"/>
<dbReference type="Proteomes" id="UP001172101">
    <property type="component" value="Unassembled WGS sequence"/>
</dbReference>
<dbReference type="PANTHER" id="PTHR39401:SF1">
    <property type="entry name" value="SNOAL-LIKE DOMAIN-CONTAINING PROTEIN"/>
    <property type="match status" value="1"/>
</dbReference>
<feature type="non-terminal residue" evidence="1">
    <location>
        <position position="1"/>
    </location>
</feature>
<evidence type="ECO:0000313" key="1">
    <source>
        <dbReference type="EMBL" id="KAK0722940.1"/>
    </source>
</evidence>
<gene>
    <name evidence="1" type="ORF">B0T26DRAFT_600723</name>
</gene>
<organism evidence="1 2">
    <name type="scientific">Lasiosphaeria miniovina</name>
    <dbReference type="NCBI Taxonomy" id="1954250"/>
    <lineage>
        <taxon>Eukaryota</taxon>
        <taxon>Fungi</taxon>
        <taxon>Dikarya</taxon>
        <taxon>Ascomycota</taxon>
        <taxon>Pezizomycotina</taxon>
        <taxon>Sordariomycetes</taxon>
        <taxon>Sordariomycetidae</taxon>
        <taxon>Sordariales</taxon>
        <taxon>Lasiosphaeriaceae</taxon>
        <taxon>Lasiosphaeria</taxon>
    </lineage>
</organism>
<dbReference type="RefSeq" id="XP_060298864.1">
    <property type="nucleotide sequence ID" value="XM_060435730.1"/>
</dbReference>
<proteinExistence type="predicted"/>
<reference evidence="1" key="1">
    <citation type="submission" date="2023-06" db="EMBL/GenBank/DDBJ databases">
        <title>Genome-scale phylogeny and comparative genomics of the fungal order Sordariales.</title>
        <authorList>
            <consortium name="Lawrence Berkeley National Laboratory"/>
            <person name="Hensen N."/>
            <person name="Bonometti L."/>
            <person name="Westerberg I."/>
            <person name="Brannstrom I.O."/>
            <person name="Guillou S."/>
            <person name="Cros-Aarteil S."/>
            <person name="Calhoun S."/>
            <person name="Haridas S."/>
            <person name="Kuo A."/>
            <person name="Mondo S."/>
            <person name="Pangilinan J."/>
            <person name="Riley R."/>
            <person name="LaButti K."/>
            <person name="Andreopoulos B."/>
            <person name="Lipzen A."/>
            <person name="Chen C."/>
            <person name="Yanf M."/>
            <person name="Daum C."/>
            <person name="Ng V."/>
            <person name="Clum A."/>
            <person name="Steindorff A."/>
            <person name="Ohm R."/>
            <person name="Martin F."/>
            <person name="Silar P."/>
            <person name="Natvig D."/>
            <person name="Lalanne C."/>
            <person name="Gautier V."/>
            <person name="Ament-velasquez S.L."/>
            <person name="Kruys A."/>
            <person name="Hutchinson M.I."/>
            <person name="Powell A.J."/>
            <person name="Barry K."/>
            <person name="Miller A.N."/>
            <person name="Grigoriev I.V."/>
            <person name="Debuchy R."/>
            <person name="Gladieux P."/>
            <person name="Thoren M.H."/>
            <person name="Johannesson H."/>
        </authorList>
    </citation>
    <scope>NUCLEOTIDE SEQUENCE</scope>
    <source>
        <strain evidence="1">SMH2392-1A</strain>
    </source>
</reference>
<comment type="caution">
    <text evidence="1">The sequence shown here is derived from an EMBL/GenBank/DDBJ whole genome shotgun (WGS) entry which is preliminary data.</text>
</comment>
<dbReference type="EMBL" id="JAUIRO010000003">
    <property type="protein sequence ID" value="KAK0722940.1"/>
    <property type="molecule type" value="Genomic_DNA"/>
</dbReference>
<dbReference type="PANTHER" id="PTHR39401">
    <property type="entry name" value="SNOAL-LIKE DOMAIN-CONTAINING PROTEIN"/>
    <property type="match status" value="1"/>
</dbReference>
<sequence>YAPAYPRAPAVDPALRDFVARFFVTSDTPGLTDEWMAFFSDDATVVMGSETATGIQEIRSLRQRMWDKVEARKHHIAKVFPGSFDGEADTAAELMLFGSVAYVLKQTPATAAGAGAGTPQAATDWAAHARLKRGGVESPWAFVYYRVYL</sequence>
<name>A0AA40AVS7_9PEZI</name>
<feature type="non-terminal residue" evidence="1">
    <location>
        <position position="149"/>
    </location>
</feature>